<name>A0A0F9GQ36_9ZZZZ</name>
<dbReference type="AlphaFoldDB" id="A0A0F9GQ36"/>
<feature type="non-terminal residue" evidence="1">
    <location>
        <position position="44"/>
    </location>
</feature>
<organism evidence="1">
    <name type="scientific">marine sediment metagenome</name>
    <dbReference type="NCBI Taxonomy" id="412755"/>
    <lineage>
        <taxon>unclassified sequences</taxon>
        <taxon>metagenomes</taxon>
        <taxon>ecological metagenomes</taxon>
    </lineage>
</organism>
<accession>A0A0F9GQ36</accession>
<reference evidence="1" key="1">
    <citation type="journal article" date="2015" name="Nature">
        <title>Complex archaea that bridge the gap between prokaryotes and eukaryotes.</title>
        <authorList>
            <person name="Spang A."/>
            <person name="Saw J.H."/>
            <person name="Jorgensen S.L."/>
            <person name="Zaremba-Niedzwiedzka K."/>
            <person name="Martijn J."/>
            <person name="Lind A.E."/>
            <person name="van Eijk R."/>
            <person name="Schleper C."/>
            <person name="Guy L."/>
            <person name="Ettema T.J."/>
        </authorList>
    </citation>
    <scope>NUCLEOTIDE SEQUENCE</scope>
</reference>
<sequence>MNTEEAICAVLTGMAANAIWRWLDGAFAGRTVNAALPPAKKKPK</sequence>
<evidence type="ECO:0000313" key="1">
    <source>
        <dbReference type="EMBL" id="KKL92636.1"/>
    </source>
</evidence>
<protein>
    <submittedName>
        <fullName evidence="1">Uncharacterized protein</fullName>
    </submittedName>
</protein>
<comment type="caution">
    <text evidence="1">The sequence shown here is derived from an EMBL/GenBank/DDBJ whole genome shotgun (WGS) entry which is preliminary data.</text>
</comment>
<gene>
    <name evidence="1" type="ORF">LCGC14_1882670</name>
</gene>
<dbReference type="EMBL" id="LAZR01019411">
    <property type="protein sequence ID" value="KKL92636.1"/>
    <property type="molecule type" value="Genomic_DNA"/>
</dbReference>
<proteinExistence type="predicted"/>